<evidence type="ECO:0000313" key="2">
    <source>
        <dbReference type="Proteomes" id="UP000606870"/>
    </source>
</evidence>
<evidence type="ECO:0000313" key="1">
    <source>
        <dbReference type="EMBL" id="MBC3537548.1"/>
    </source>
</evidence>
<sequence>MYKSHRKNQSSDTQNDMVRIQSACEQINADVAKLKTALLAVFDMEPDSSVFSSITSIEKEVEHIAGLIRSVTGINTIGLACSRILSRLQTIKTELANTLDVDEYRHIRTGVYAIDASVQYIEICLIRMMKTPALATAPAYH</sequence>
<dbReference type="Proteomes" id="UP000606870">
    <property type="component" value="Unassembled WGS sequence"/>
</dbReference>
<dbReference type="RefSeq" id="WP_186504012.1">
    <property type="nucleotide sequence ID" value="NZ_JACOGK010000030.1"/>
</dbReference>
<accession>A0ABR6VKD3</accession>
<organism evidence="1 2">
    <name type="scientific">Megasphaera hominis</name>
    <dbReference type="NCBI Taxonomy" id="159836"/>
    <lineage>
        <taxon>Bacteria</taxon>
        <taxon>Bacillati</taxon>
        <taxon>Bacillota</taxon>
        <taxon>Negativicutes</taxon>
        <taxon>Veillonellales</taxon>
        <taxon>Veillonellaceae</taxon>
        <taxon>Megasphaera</taxon>
    </lineage>
</organism>
<comment type="caution">
    <text evidence="1">The sequence shown here is derived from an EMBL/GenBank/DDBJ whole genome shotgun (WGS) entry which is preliminary data.</text>
</comment>
<keyword evidence="2" id="KW-1185">Reference proteome</keyword>
<dbReference type="EMBL" id="JACOGK010000030">
    <property type="protein sequence ID" value="MBC3537548.1"/>
    <property type="molecule type" value="Genomic_DNA"/>
</dbReference>
<name>A0ABR6VKD3_9FIRM</name>
<reference evidence="1 2" key="1">
    <citation type="submission" date="2020-08" db="EMBL/GenBank/DDBJ databases">
        <authorList>
            <person name="Liu C."/>
            <person name="Sun Q."/>
        </authorList>
    </citation>
    <scope>NUCLEOTIDE SEQUENCE [LARGE SCALE GENOMIC DNA]</scope>
    <source>
        <strain evidence="1 2">NSJ-59</strain>
    </source>
</reference>
<gene>
    <name evidence="1" type="ORF">H8J70_09815</name>
</gene>
<protein>
    <recommendedName>
        <fullName evidence="3">PhoU domain-containing protein</fullName>
    </recommendedName>
</protein>
<evidence type="ECO:0008006" key="3">
    <source>
        <dbReference type="Google" id="ProtNLM"/>
    </source>
</evidence>
<proteinExistence type="predicted"/>